<name>A0A1S4EEF1_DIACI</name>
<evidence type="ECO:0000313" key="1">
    <source>
        <dbReference type="Proteomes" id="UP000079169"/>
    </source>
</evidence>
<dbReference type="GeneID" id="108252662"/>
<keyword evidence="1" id="KW-1185">Reference proteome</keyword>
<dbReference type="PaxDb" id="121845-A0A1S4EEF1"/>
<dbReference type="RefSeq" id="XP_017300477.1">
    <property type="nucleotide sequence ID" value="XM_017444988.2"/>
</dbReference>
<reference evidence="2" key="1">
    <citation type="submission" date="2025-08" db="UniProtKB">
        <authorList>
            <consortium name="RefSeq"/>
        </authorList>
    </citation>
    <scope>IDENTIFICATION</scope>
</reference>
<accession>A0A1S4EEF1</accession>
<evidence type="ECO:0000313" key="2">
    <source>
        <dbReference type="RefSeq" id="XP_017300477.1"/>
    </source>
</evidence>
<dbReference type="OMA" id="WCKLLNN"/>
<protein>
    <submittedName>
        <fullName evidence="2">Uncharacterized protein LOC108252662</fullName>
    </submittedName>
</protein>
<dbReference type="Proteomes" id="UP000079169">
    <property type="component" value="Unplaced"/>
</dbReference>
<dbReference type="OrthoDB" id="10065625at2759"/>
<dbReference type="AlphaFoldDB" id="A0A1S4EEF1"/>
<sequence length="197" mass="22377">MSHQDHLHSESQVLPVQPHNELLSLQYLVSCLLPNHPCNIITTAPQPPRKIRRSLSNQYLPILRERHLEDEEPNSDNYKSILQRIHTNTVNTVIEGYSPNKVLGTNALPEVDESEKSLPRSTRCTLAQLRSGWCKLLNNYKARLDPSVADTCPLCQSLNHDVWHLFSCPSKPTTLDPTSLWTDPVVVAKFLDLETEL</sequence>
<organism evidence="1 2">
    <name type="scientific">Diaphorina citri</name>
    <name type="common">Asian citrus psyllid</name>
    <dbReference type="NCBI Taxonomy" id="121845"/>
    <lineage>
        <taxon>Eukaryota</taxon>
        <taxon>Metazoa</taxon>
        <taxon>Ecdysozoa</taxon>
        <taxon>Arthropoda</taxon>
        <taxon>Hexapoda</taxon>
        <taxon>Insecta</taxon>
        <taxon>Pterygota</taxon>
        <taxon>Neoptera</taxon>
        <taxon>Paraneoptera</taxon>
        <taxon>Hemiptera</taxon>
        <taxon>Sternorrhyncha</taxon>
        <taxon>Psylloidea</taxon>
        <taxon>Psyllidae</taxon>
        <taxon>Diaphorininae</taxon>
        <taxon>Diaphorina</taxon>
    </lineage>
</organism>
<gene>
    <name evidence="2" type="primary">LOC108252662</name>
</gene>
<proteinExistence type="predicted"/>
<dbReference type="KEGG" id="dci:108252662"/>